<evidence type="ECO:0000256" key="10">
    <source>
        <dbReference type="RuleBase" id="RU362125"/>
    </source>
</evidence>
<dbReference type="Gene3D" id="1.10.540.10">
    <property type="entry name" value="Acyl-CoA dehydrogenase/oxidase, N-terminal domain"/>
    <property type="match status" value="1"/>
</dbReference>
<organism evidence="15">
    <name type="scientific">Blastochloris viridis</name>
    <name type="common">Rhodopseudomonas viridis</name>
    <dbReference type="NCBI Taxonomy" id="1079"/>
    <lineage>
        <taxon>Bacteria</taxon>
        <taxon>Pseudomonadati</taxon>
        <taxon>Pseudomonadota</taxon>
        <taxon>Alphaproteobacteria</taxon>
        <taxon>Hyphomicrobiales</taxon>
        <taxon>Blastochloridaceae</taxon>
        <taxon>Blastochloris</taxon>
    </lineage>
</organism>
<keyword evidence="4 10" id="KW-0274">FAD</keyword>
<feature type="domain" description="Acetyl-CoA dehydrogenase-like C-terminal" evidence="14">
    <location>
        <begin position="483"/>
        <end position="601"/>
    </location>
</feature>
<comment type="catalytic activity">
    <reaction evidence="6">
        <text>3-(methylsulfanyl)propanoyl-CoA + oxidized [electron-transfer flavoprotein] + H(+) = 3-(methylsulfanyl)acryloyl-CoA + reduced [electron-transfer flavoprotein]</text>
        <dbReference type="Rhea" id="RHEA:52612"/>
        <dbReference type="Rhea" id="RHEA-COMP:10685"/>
        <dbReference type="Rhea" id="RHEA-COMP:10686"/>
        <dbReference type="ChEBI" id="CHEBI:15378"/>
        <dbReference type="ChEBI" id="CHEBI:57692"/>
        <dbReference type="ChEBI" id="CHEBI:58307"/>
        <dbReference type="ChEBI" id="CHEBI:82815"/>
        <dbReference type="ChEBI" id="CHEBI:84994"/>
        <dbReference type="EC" id="1.3.99.41"/>
    </reaction>
    <physiologicalReaction direction="left-to-right" evidence="6">
        <dbReference type="Rhea" id="RHEA:52613"/>
    </physiologicalReaction>
</comment>
<evidence type="ECO:0000259" key="14">
    <source>
        <dbReference type="Pfam" id="PF12806"/>
    </source>
</evidence>
<dbReference type="InterPro" id="IPR013786">
    <property type="entry name" value="AcylCoA_DH/ox_N"/>
</dbReference>
<dbReference type="InterPro" id="IPR009075">
    <property type="entry name" value="AcylCo_DH/oxidase_C"/>
</dbReference>
<keyword evidence="5 10" id="KW-0560">Oxidoreductase</keyword>
<dbReference type="PATRIC" id="fig|1079.8.peg.2658"/>
<dbReference type="Pfam" id="PF02770">
    <property type="entry name" value="Acyl-CoA_dh_M"/>
    <property type="match status" value="1"/>
</dbReference>
<evidence type="ECO:0000259" key="11">
    <source>
        <dbReference type="Pfam" id="PF00441"/>
    </source>
</evidence>
<dbReference type="InterPro" id="IPR052166">
    <property type="entry name" value="Diverse_Acyl-CoA_DH"/>
</dbReference>
<dbReference type="Pfam" id="PF00441">
    <property type="entry name" value="Acyl-CoA_dh_1"/>
    <property type="match status" value="1"/>
</dbReference>
<dbReference type="PANTHER" id="PTHR42803:SF1">
    <property type="entry name" value="BROAD-SPECIFICITY LINEAR ACYL-COA DEHYDROGENASE FADE5"/>
    <property type="match status" value="1"/>
</dbReference>
<dbReference type="AlphaFoldDB" id="A0A182D420"/>
<gene>
    <name evidence="15" type="ORF">BV133_2572</name>
</gene>
<evidence type="ECO:0000256" key="5">
    <source>
        <dbReference type="ARBA" id="ARBA00023002"/>
    </source>
</evidence>
<dbReference type="InterPro" id="IPR037069">
    <property type="entry name" value="AcylCoA_DH/ox_N_sf"/>
</dbReference>
<sequence>MDRNDEIRNATMVDYRAPLRDMRFVLYELMDGAELSKLPGYEDFTPDLIDPVLEEAAKVCEGVLHPLNRSGDEEGCTFENGVVRTPNGFIEAYQTFREGGWTSIACDPAYGGQGLPKMVNVLVEEMICSANLSFGMYPGLSHGAYVALHGHGSDELKQTYLPKLVDGTWAGTMCLTEPHCGTDLGLLRTKAVPRGDGSYALSGTKIFISAGEHDLTENIIHLVLARLPDAPKGTKGISLFVVPKFLVKDDGTLGPRNGVSCGAIEHKMGIKASATCVLNFDDATGWLVGEPHKGMRAMFAMMNAERLSVGIQGLGLAAASYQGAVAYARDRLQGRALTGAKYPDKSADPIIVHPDVRRMLLTHRAYVEGCRALAAWTANQLDVQTHHPDPVVREEAEEFVALMTPIVKALFTDLGFDATNLGMQVFGGHGYIREHGMEQYVRDCRIAQIYEGTNGIQALDLVGRKLPANAGRSLRRFFHPVAAYIEAKIEDETLGEFVQPLAKAFVRLQQATAQVARTGLANPDEAGAAATDYLRLFGLTALGFMWARMAEAALAKQGEDSDGFYKAKIATARFFADRVLPETGARFSAIMAGGKSMMAFDDAAF</sequence>
<dbReference type="Gene3D" id="2.40.110.10">
    <property type="entry name" value="Butyryl-CoA Dehydrogenase, subunit A, domain 2"/>
    <property type="match status" value="1"/>
</dbReference>
<dbReference type="InterPro" id="IPR036250">
    <property type="entry name" value="AcylCo_DH-like_C"/>
</dbReference>
<evidence type="ECO:0000256" key="8">
    <source>
        <dbReference type="ARBA" id="ARBA00066694"/>
    </source>
</evidence>
<accession>A0A182D420</accession>
<dbReference type="InterPro" id="IPR009100">
    <property type="entry name" value="AcylCoA_DH/oxidase_NM_dom_sf"/>
</dbReference>
<evidence type="ECO:0000259" key="13">
    <source>
        <dbReference type="Pfam" id="PF02771"/>
    </source>
</evidence>
<feature type="domain" description="Acyl-CoA dehydrogenase/oxidase C-terminal" evidence="11">
    <location>
        <begin position="293"/>
        <end position="461"/>
    </location>
</feature>
<dbReference type="GO" id="GO:0016627">
    <property type="term" value="F:oxidoreductase activity, acting on the CH-CH group of donors"/>
    <property type="evidence" value="ECO:0007669"/>
    <property type="project" value="InterPro"/>
</dbReference>
<proteinExistence type="inferred from homology"/>
<evidence type="ECO:0000256" key="7">
    <source>
        <dbReference type="ARBA" id="ARBA00058683"/>
    </source>
</evidence>
<dbReference type="PANTHER" id="PTHR42803">
    <property type="entry name" value="ACYL-COA DEHYDROGENASE"/>
    <property type="match status" value="1"/>
</dbReference>
<dbReference type="FunFam" id="2.40.110.10:FF:000031">
    <property type="entry name" value="Acyl-CoA dehydrogenase, putative"/>
    <property type="match status" value="1"/>
</dbReference>
<evidence type="ECO:0000313" key="15">
    <source>
        <dbReference type="EMBL" id="BAS00166.1"/>
    </source>
</evidence>
<dbReference type="Pfam" id="PF12806">
    <property type="entry name" value="Acyl-CoA_dh_C"/>
    <property type="match status" value="1"/>
</dbReference>
<dbReference type="EMBL" id="AP014854">
    <property type="protein sequence ID" value="BAS00166.1"/>
    <property type="molecule type" value="Genomic_DNA"/>
</dbReference>
<evidence type="ECO:0000259" key="12">
    <source>
        <dbReference type="Pfam" id="PF02770"/>
    </source>
</evidence>
<dbReference type="Gene3D" id="1.20.140.10">
    <property type="entry name" value="Butyryl-CoA Dehydrogenase, subunit A, domain 3"/>
    <property type="match status" value="1"/>
</dbReference>
<dbReference type="EC" id="1.3.99.41" evidence="8"/>
<evidence type="ECO:0000256" key="4">
    <source>
        <dbReference type="ARBA" id="ARBA00022827"/>
    </source>
</evidence>
<dbReference type="SUPFAM" id="SSF47203">
    <property type="entry name" value="Acyl-CoA dehydrogenase C-terminal domain-like"/>
    <property type="match status" value="1"/>
</dbReference>
<comment type="similarity">
    <text evidence="2 10">Belongs to the acyl-CoA dehydrogenase family.</text>
</comment>
<feature type="domain" description="Acyl-CoA dehydrogenase/oxidase N-terminal" evidence="13">
    <location>
        <begin position="55"/>
        <end position="167"/>
    </location>
</feature>
<reference evidence="15" key="1">
    <citation type="journal article" date="2015" name="Genome Announc.">
        <title>Complete Genome Sequence of the Bacteriochlorophyll b-Producing Photosynthetic Bacterium Blastochloris viridis.</title>
        <authorList>
            <person name="Tsukatani Y."/>
            <person name="Hirose Y."/>
            <person name="Harada J."/>
            <person name="Misawa N."/>
            <person name="Mori K."/>
            <person name="Inoue K."/>
            <person name="Tamiaki H."/>
        </authorList>
    </citation>
    <scope>NUCLEOTIDE SEQUENCE [LARGE SCALE GENOMIC DNA]</scope>
    <source>
        <strain evidence="15">DSM 133</strain>
    </source>
</reference>
<dbReference type="InterPro" id="IPR025878">
    <property type="entry name" value="Acyl-CoA_dh-like_C_dom"/>
</dbReference>
<name>A0A182D420_BLAVI</name>
<dbReference type="InterPro" id="IPR006091">
    <property type="entry name" value="Acyl-CoA_Oxase/DH_mid-dom"/>
</dbReference>
<comment type="cofactor">
    <cofactor evidence="1 10">
        <name>FAD</name>
        <dbReference type="ChEBI" id="CHEBI:57692"/>
    </cofactor>
</comment>
<evidence type="ECO:0000256" key="1">
    <source>
        <dbReference type="ARBA" id="ARBA00001974"/>
    </source>
</evidence>
<feature type="domain" description="Acyl-CoA oxidase/dehydrogenase middle" evidence="12">
    <location>
        <begin position="173"/>
        <end position="282"/>
    </location>
</feature>
<dbReference type="Pfam" id="PF02771">
    <property type="entry name" value="Acyl-CoA_dh_N"/>
    <property type="match status" value="1"/>
</dbReference>
<evidence type="ECO:0000256" key="6">
    <source>
        <dbReference type="ARBA" id="ARBA00051388"/>
    </source>
</evidence>
<evidence type="ECO:0000256" key="3">
    <source>
        <dbReference type="ARBA" id="ARBA00022630"/>
    </source>
</evidence>
<comment type="function">
    <text evidence="7">Involved in the assimilation of dimethylsulphoniopropionate (DMSP), an important compound in the fixation of carbon in marine phytoplankton, by mediating the conversion of 3-(methylthio)propanoyl-CoA (MMPA-CoA) to 3-(methylthio)acryloyl-CoA (MTA-CoA).</text>
</comment>
<dbReference type="InterPro" id="IPR046373">
    <property type="entry name" value="Acyl-CoA_Oxase/DH_mid-dom_sf"/>
</dbReference>
<keyword evidence="3 10" id="KW-0285">Flavoprotein</keyword>
<evidence type="ECO:0000256" key="9">
    <source>
        <dbReference type="ARBA" id="ARBA00069043"/>
    </source>
</evidence>
<dbReference type="GO" id="GO:0050660">
    <property type="term" value="F:flavin adenine dinucleotide binding"/>
    <property type="evidence" value="ECO:0007669"/>
    <property type="project" value="InterPro"/>
</dbReference>
<protein>
    <recommendedName>
        <fullName evidence="9">3-methylmercaptopropionyl-CoA dehydrogenase</fullName>
        <ecNumber evidence="8">1.3.99.41</ecNumber>
    </recommendedName>
</protein>
<evidence type="ECO:0000256" key="2">
    <source>
        <dbReference type="ARBA" id="ARBA00009347"/>
    </source>
</evidence>
<dbReference type="SUPFAM" id="SSF56645">
    <property type="entry name" value="Acyl-CoA dehydrogenase NM domain-like"/>
    <property type="match status" value="1"/>
</dbReference>